<comment type="caution">
    <text evidence="1">The sequence shown here is derived from an EMBL/GenBank/DDBJ whole genome shotgun (WGS) entry which is preliminary data.</text>
</comment>
<dbReference type="SUPFAM" id="SSF82185">
    <property type="entry name" value="Histone H3 K4-specific methyltransferase SET7/9 N-terminal domain"/>
    <property type="match status" value="1"/>
</dbReference>
<dbReference type="Proteomes" id="UP001519296">
    <property type="component" value="Unassembled WGS sequence"/>
</dbReference>
<dbReference type="Pfam" id="PF07661">
    <property type="entry name" value="MORN_2"/>
    <property type="match status" value="2"/>
</dbReference>
<organism evidence="1 2">
    <name type="scientific">Streptococcus oricebi</name>
    <dbReference type="NCBI Taxonomy" id="1547447"/>
    <lineage>
        <taxon>Bacteria</taxon>
        <taxon>Bacillati</taxon>
        <taxon>Bacillota</taxon>
        <taxon>Bacilli</taxon>
        <taxon>Lactobacillales</taxon>
        <taxon>Streptococcaceae</taxon>
        <taxon>Streptococcus</taxon>
    </lineage>
</organism>
<dbReference type="EMBL" id="PRDG01000004">
    <property type="protein sequence ID" value="MBP2623832.1"/>
    <property type="molecule type" value="Genomic_DNA"/>
</dbReference>
<proteinExistence type="predicted"/>
<keyword evidence="2" id="KW-1185">Reference proteome</keyword>
<reference evidence="1 2" key="1">
    <citation type="submission" date="2018-02" db="EMBL/GenBank/DDBJ databases">
        <title>Draft genome sequence of Streptococcus oricebi CCUG 70868T type strain.</title>
        <authorList>
            <person name="Mendez V."/>
            <person name="Salva-Serra F."/>
            <person name="Jaen-Luchoro D."/>
            <person name="Gonzales-Siles L."/>
            <person name="Karlsson R."/>
            <person name="Engstrom-Jakobsson H."/>
            <person name="Busquets A."/>
            <person name="Gomila M."/>
            <person name="Pineiro-Iglesias B."/>
            <person name="Bennasar-Figueras A."/>
            <person name="Seeger M."/>
            <person name="Moore E."/>
        </authorList>
    </citation>
    <scope>NUCLEOTIDE SEQUENCE [LARGE SCALE GENOMIC DNA]</scope>
    <source>
        <strain evidence="1 2">CCUG 70868</strain>
    </source>
</reference>
<gene>
    <name evidence="1" type="ORF">C4K46_07750</name>
</gene>
<evidence type="ECO:0000313" key="2">
    <source>
        <dbReference type="Proteomes" id="UP001519296"/>
    </source>
</evidence>
<evidence type="ECO:0000313" key="1">
    <source>
        <dbReference type="EMBL" id="MBP2623832.1"/>
    </source>
</evidence>
<protein>
    <recommendedName>
        <fullName evidence="3">Toxin-antitoxin system YwqK family antitoxin</fullName>
    </recommendedName>
</protein>
<dbReference type="Gene3D" id="3.90.930.1">
    <property type="match status" value="1"/>
</dbReference>
<sequence length="156" mass="18205">MIESVYTKEAVLRYGVNFEEKLDWGGPYGEAIVFYDENEEEHLFSGLTYDLFPNGEIDSYDFVLNGVRHGQQVKFYPNGNVQYINYQDMGAANGARKNFYEDGKLQAIEYRVAGQLINYKRYDRDGNIVEQKTSITEDEERWASKFGMRILYDDNI</sequence>
<accession>A0ABS5B4S0</accession>
<evidence type="ECO:0008006" key="3">
    <source>
        <dbReference type="Google" id="ProtNLM"/>
    </source>
</evidence>
<dbReference type="InterPro" id="IPR011652">
    <property type="entry name" value="MORN_2"/>
</dbReference>
<dbReference type="RefSeq" id="WP_209628326.1">
    <property type="nucleotide sequence ID" value="NZ_PRDG01000004.1"/>
</dbReference>
<name>A0ABS5B4S0_9STRE</name>